<dbReference type="SUPFAM" id="SSF56112">
    <property type="entry name" value="Protein kinase-like (PK-like)"/>
    <property type="match status" value="1"/>
</dbReference>
<dbReference type="EC" id="2.7.11.1" evidence="1"/>
<reference evidence="11 12" key="1">
    <citation type="submission" date="2018-11" db="EMBL/GenBank/DDBJ databases">
        <authorList>
            <consortium name="Pathogen Informatics"/>
        </authorList>
    </citation>
    <scope>NUCLEOTIDE SEQUENCE [LARGE SCALE GENOMIC DNA]</scope>
</reference>
<evidence type="ECO:0000256" key="4">
    <source>
        <dbReference type="ARBA" id="ARBA00022741"/>
    </source>
</evidence>
<dbReference type="InterPro" id="IPR017441">
    <property type="entry name" value="Protein_kinase_ATP_BS"/>
</dbReference>
<gene>
    <name evidence="11" type="ORF">CGOC_LOCUS2875</name>
</gene>
<evidence type="ECO:0000256" key="5">
    <source>
        <dbReference type="ARBA" id="ARBA00022777"/>
    </source>
</evidence>
<evidence type="ECO:0000256" key="6">
    <source>
        <dbReference type="ARBA" id="ARBA00022840"/>
    </source>
</evidence>
<dbReference type="GO" id="GO:0004674">
    <property type="term" value="F:protein serine/threonine kinase activity"/>
    <property type="evidence" value="ECO:0007669"/>
    <property type="project" value="UniProtKB-KW"/>
</dbReference>
<dbReference type="InterPro" id="IPR011009">
    <property type="entry name" value="Kinase-like_dom_sf"/>
</dbReference>
<comment type="catalytic activity">
    <reaction evidence="8">
        <text>L-seryl-[protein] + ATP = O-phospho-L-seryl-[protein] + ADP + H(+)</text>
        <dbReference type="Rhea" id="RHEA:17989"/>
        <dbReference type="Rhea" id="RHEA-COMP:9863"/>
        <dbReference type="Rhea" id="RHEA-COMP:11604"/>
        <dbReference type="ChEBI" id="CHEBI:15378"/>
        <dbReference type="ChEBI" id="CHEBI:29999"/>
        <dbReference type="ChEBI" id="CHEBI:30616"/>
        <dbReference type="ChEBI" id="CHEBI:83421"/>
        <dbReference type="ChEBI" id="CHEBI:456216"/>
        <dbReference type="EC" id="2.7.11.1"/>
    </reaction>
</comment>
<sequence length="125" mass="13797">MDDLSGQYAAAAHAIMGQPSVPANSGAAALARTEMMSIADTSEAAKRDKITMDDFEFLKVLGKGTFGKVILCKEKRTSKLYAIKILKKEVIIAREEVAHTLTENRVLQRCKHPFLTVRLTDAFLE</sequence>
<keyword evidence="5" id="KW-0418">Kinase</keyword>
<dbReference type="EMBL" id="UYRV01006845">
    <property type="protein sequence ID" value="VDK54050.1"/>
    <property type="molecule type" value="Genomic_DNA"/>
</dbReference>
<dbReference type="GO" id="GO:0035556">
    <property type="term" value="P:intracellular signal transduction"/>
    <property type="evidence" value="ECO:0007669"/>
    <property type="project" value="TreeGrafter"/>
</dbReference>
<name>A0A3P6RH73_CYLGO</name>
<dbReference type="GO" id="GO:0005524">
    <property type="term" value="F:ATP binding"/>
    <property type="evidence" value="ECO:0007669"/>
    <property type="project" value="UniProtKB-UniRule"/>
</dbReference>
<evidence type="ECO:0000259" key="10">
    <source>
        <dbReference type="PROSITE" id="PS50011"/>
    </source>
</evidence>
<comment type="catalytic activity">
    <reaction evidence="7">
        <text>L-threonyl-[protein] + ATP = O-phospho-L-threonyl-[protein] + ADP + H(+)</text>
        <dbReference type="Rhea" id="RHEA:46608"/>
        <dbReference type="Rhea" id="RHEA-COMP:11060"/>
        <dbReference type="Rhea" id="RHEA-COMP:11605"/>
        <dbReference type="ChEBI" id="CHEBI:15378"/>
        <dbReference type="ChEBI" id="CHEBI:30013"/>
        <dbReference type="ChEBI" id="CHEBI:30616"/>
        <dbReference type="ChEBI" id="CHEBI:61977"/>
        <dbReference type="ChEBI" id="CHEBI:456216"/>
        <dbReference type="EC" id="2.7.11.1"/>
    </reaction>
</comment>
<evidence type="ECO:0000256" key="7">
    <source>
        <dbReference type="ARBA" id="ARBA00047899"/>
    </source>
</evidence>
<organism evidence="11 12">
    <name type="scientific">Cylicostephanus goldi</name>
    <name type="common">Nematode worm</name>
    <dbReference type="NCBI Taxonomy" id="71465"/>
    <lineage>
        <taxon>Eukaryota</taxon>
        <taxon>Metazoa</taxon>
        <taxon>Ecdysozoa</taxon>
        <taxon>Nematoda</taxon>
        <taxon>Chromadorea</taxon>
        <taxon>Rhabditida</taxon>
        <taxon>Rhabditina</taxon>
        <taxon>Rhabditomorpha</taxon>
        <taxon>Strongyloidea</taxon>
        <taxon>Strongylidae</taxon>
        <taxon>Cylicostephanus</taxon>
    </lineage>
</organism>
<dbReference type="InterPro" id="IPR050236">
    <property type="entry name" value="Ser_Thr_kinase_AGC"/>
</dbReference>
<dbReference type="Proteomes" id="UP000271889">
    <property type="component" value="Unassembled WGS sequence"/>
</dbReference>
<evidence type="ECO:0000256" key="2">
    <source>
        <dbReference type="ARBA" id="ARBA00022527"/>
    </source>
</evidence>
<evidence type="ECO:0000313" key="11">
    <source>
        <dbReference type="EMBL" id="VDK54050.1"/>
    </source>
</evidence>
<dbReference type="PANTHER" id="PTHR24356:SF407">
    <property type="entry name" value="RAC SERINE_THREONINE-PROTEIN KINASE"/>
    <property type="match status" value="1"/>
</dbReference>
<keyword evidence="6 9" id="KW-0067">ATP-binding</keyword>
<dbReference type="PANTHER" id="PTHR24356">
    <property type="entry name" value="SERINE/THREONINE-PROTEIN KINASE"/>
    <property type="match status" value="1"/>
</dbReference>
<keyword evidence="4 9" id="KW-0547">Nucleotide-binding</keyword>
<dbReference type="FunFam" id="3.30.200.20:FF:000103">
    <property type="entry name" value="Protein kinase C"/>
    <property type="match status" value="1"/>
</dbReference>
<evidence type="ECO:0000256" key="8">
    <source>
        <dbReference type="ARBA" id="ARBA00048679"/>
    </source>
</evidence>
<dbReference type="OrthoDB" id="63267at2759"/>
<keyword evidence="2" id="KW-0723">Serine/threonine-protein kinase</keyword>
<evidence type="ECO:0000313" key="12">
    <source>
        <dbReference type="Proteomes" id="UP000271889"/>
    </source>
</evidence>
<evidence type="ECO:0000256" key="1">
    <source>
        <dbReference type="ARBA" id="ARBA00012513"/>
    </source>
</evidence>
<feature type="domain" description="Protein kinase" evidence="10">
    <location>
        <begin position="55"/>
        <end position="125"/>
    </location>
</feature>
<dbReference type="PROSITE" id="PS00107">
    <property type="entry name" value="PROTEIN_KINASE_ATP"/>
    <property type="match status" value="1"/>
</dbReference>
<keyword evidence="3" id="KW-0808">Transferase</keyword>
<protein>
    <recommendedName>
        <fullName evidence="1">non-specific serine/threonine protein kinase</fullName>
        <ecNumber evidence="1">2.7.11.1</ecNumber>
    </recommendedName>
</protein>
<dbReference type="Pfam" id="PF00069">
    <property type="entry name" value="Pkinase"/>
    <property type="match status" value="1"/>
</dbReference>
<dbReference type="InterPro" id="IPR000719">
    <property type="entry name" value="Prot_kinase_dom"/>
</dbReference>
<accession>A0A3P6RH73</accession>
<dbReference type="Gene3D" id="3.30.200.20">
    <property type="entry name" value="Phosphorylase Kinase, domain 1"/>
    <property type="match status" value="1"/>
</dbReference>
<evidence type="ECO:0000256" key="3">
    <source>
        <dbReference type="ARBA" id="ARBA00022679"/>
    </source>
</evidence>
<feature type="binding site" evidence="9">
    <location>
        <position position="84"/>
    </location>
    <ligand>
        <name>ATP</name>
        <dbReference type="ChEBI" id="CHEBI:30616"/>
    </ligand>
</feature>
<proteinExistence type="predicted"/>
<evidence type="ECO:0000256" key="9">
    <source>
        <dbReference type="PROSITE-ProRule" id="PRU10141"/>
    </source>
</evidence>
<dbReference type="PROSITE" id="PS50011">
    <property type="entry name" value="PROTEIN_KINASE_DOM"/>
    <property type="match status" value="1"/>
</dbReference>
<dbReference type="AlphaFoldDB" id="A0A3P6RH73"/>
<keyword evidence="12" id="KW-1185">Reference proteome</keyword>